<dbReference type="InterPro" id="IPR036388">
    <property type="entry name" value="WH-like_DNA-bd_sf"/>
</dbReference>
<dbReference type="Pfam" id="PF00392">
    <property type="entry name" value="GntR"/>
    <property type="match status" value="1"/>
</dbReference>
<dbReference type="Gene3D" id="3.40.640.10">
    <property type="entry name" value="Type I PLP-dependent aspartate aminotransferase-like (Major domain)"/>
    <property type="match status" value="1"/>
</dbReference>
<dbReference type="InterPro" id="IPR004839">
    <property type="entry name" value="Aminotransferase_I/II_large"/>
</dbReference>
<reference evidence="9 10" key="1">
    <citation type="submission" date="2016-05" db="EMBL/GenBank/DDBJ databases">
        <title>Complete genome sequence of two 2,5-diketo-D-glunonic acid producing strain Tatumella citrea.</title>
        <authorList>
            <person name="Duan C."/>
            <person name="Yang J."/>
            <person name="Yang S."/>
        </authorList>
    </citation>
    <scope>NUCLEOTIDE SEQUENCE [LARGE SCALE GENOMIC DNA]</scope>
    <source>
        <strain evidence="8 9">ATCC 39140</strain>
        <strain evidence="7 10">DSM 13699</strain>
    </source>
</reference>
<evidence type="ECO:0000313" key="7">
    <source>
        <dbReference type="EMBL" id="ARU96013.1"/>
    </source>
</evidence>
<evidence type="ECO:0000256" key="2">
    <source>
        <dbReference type="ARBA" id="ARBA00022898"/>
    </source>
</evidence>
<evidence type="ECO:0000313" key="9">
    <source>
        <dbReference type="Proteomes" id="UP000195729"/>
    </source>
</evidence>
<evidence type="ECO:0000256" key="5">
    <source>
        <dbReference type="ARBA" id="ARBA00023163"/>
    </source>
</evidence>
<dbReference type="RefSeq" id="WP_087490338.1">
    <property type="nucleotide sequence ID" value="NZ_CP015579.1"/>
</dbReference>
<dbReference type="CDD" id="cd07377">
    <property type="entry name" value="WHTH_GntR"/>
    <property type="match status" value="1"/>
</dbReference>
<comment type="similarity">
    <text evidence="1">In the C-terminal section; belongs to the class-I pyridoxal-phosphate-dependent aminotransferase family.</text>
</comment>
<dbReference type="InterPro" id="IPR000524">
    <property type="entry name" value="Tscrpt_reg_HTH_GntR"/>
</dbReference>
<sequence>MRNRYKSLVDQFATDIRHGRLVAGHRLPTHRALALQHHISLATASRVYAELMSMGLVQGETGRGTFVRDISLPPGMGVDQQEIASDIVDLSFNYPMLEQQTPWLREALRRLSDSSNPEALLRYQPHAGRLADRQVMADWVKAAGVSASAEDLLIVNGAQHGLSIILMSLLQPGDVIAVDAVTYPGFKALASLCHLEVVPIPVTSHGPDLSALQLLCQQRRIKALYSMPTLHNPLGWVLTSAQRKAVTAICRQHDLLIIEDAAYARLVKKPPPPLCRFAPERTLYVAGFSKNIATGLRVGVVVAPASYRPQLERAIRATSWNTPALLTSLIRGWLQDGTVERLEVMKRQDARQRQTLARQILGYLNPTGHPDSYFLWIPLTGEIRAGQVASRLAAMKIAVSTAEPFSVTANPPNALRIALGSVDLTVLKTALQQVREAIEYYRDL</sequence>
<evidence type="ECO:0000259" key="6">
    <source>
        <dbReference type="PROSITE" id="PS50949"/>
    </source>
</evidence>
<protein>
    <submittedName>
        <fullName evidence="7">GntR family transcriptional regulator</fullName>
    </submittedName>
</protein>
<dbReference type="InterPro" id="IPR036390">
    <property type="entry name" value="WH_DNA-bd_sf"/>
</dbReference>
<keyword evidence="3" id="KW-0805">Transcription regulation</keyword>
<dbReference type="Proteomes" id="UP000195729">
    <property type="component" value="Chromosome"/>
</dbReference>
<dbReference type="GO" id="GO:0003677">
    <property type="term" value="F:DNA binding"/>
    <property type="evidence" value="ECO:0007669"/>
    <property type="project" value="UniProtKB-KW"/>
</dbReference>
<dbReference type="Proteomes" id="UP000195814">
    <property type="component" value="Chromosome"/>
</dbReference>
<dbReference type="InterPro" id="IPR015422">
    <property type="entry name" value="PyrdxlP-dep_Trfase_small"/>
</dbReference>
<dbReference type="InterPro" id="IPR015424">
    <property type="entry name" value="PyrdxlP-dep_Trfase"/>
</dbReference>
<dbReference type="Gene3D" id="3.90.1150.10">
    <property type="entry name" value="Aspartate Aminotransferase, domain 1"/>
    <property type="match status" value="1"/>
</dbReference>
<organism evidence="7 10">
    <name type="scientific">Tatumella citrea</name>
    <name type="common">Pantoea citrea</name>
    <dbReference type="NCBI Taxonomy" id="53336"/>
    <lineage>
        <taxon>Bacteria</taxon>
        <taxon>Pseudomonadati</taxon>
        <taxon>Pseudomonadota</taxon>
        <taxon>Gammaproteobacteria</taxon>
        <taxon>Enterobacterales</taxon>
        <taxon>Erwiniaceae</taxon>
        <taxon>Tatumella</taxon>
    </lineage>
</organism>
<evidence type="ECO:0000256" key="1">
    <source>
        <dbReference type="ARBA" id="ARBA00005384"/>
    </source>
</evidence>
<dbReference type="GO" id="GO:0030170">
    <property type="term" value="F:pyridoxal phosphate binding"/>
    <property type="evidence" value="ECO:0007669"/>
    <property type="project" value="InterPro"/>
</dbReference>
<dbReference type="PANTHER" id="PTHR46577">
    <property type="entry name" value="HTH-TYPE TRANSCRIPTIONAL REGULATORY PROTEIN GABR"/>
    <property type="match status" value="1"/>
</dbReference>
<dbReference type="InterPro" id="IPR051446">
    <property type="entry name" value="HTH_trans_reg/aminotransferase"/>
</dbReference>
<dbReference type="Gene3D" id="1.10.10.10">
    <property type="entry name" value="Winged helix-like DNA-binding domain superfamily/Winged helix DNA-binding domain"/>
    <property type="match status" value="1"/>
</dbReference>
<dbReference type="SUPFAM" id="SSF53383">
    <property type="entry name" value="PLP-dependent transferases"/>
    <property type="match status" value="1"/>
</dbReference>
<dbReference type="SUPFAM" id="SSF46785">
    <property type="entry name" value="Winged helix' DNA-binding domain"/>
    <property type="match status" value="1"/>
</dbReference>
<dbReference type="OrthoDB" id="9804020at2"/>
<accession>A0A1Y0LQP0</accession>
<dbReference type="CDD" id="cd00609">
    <property type="entry name" value="AAT_like"/>
    <property type="match status" value="1"/>
</dbReference>
<keyword evidence="5" id="KW-0804">Transcription</keyword>
<dbReference type="EMBL" id="CP015579">
    <property type="protein sequence ID" value="ARU96013.1"/>
    <property type="molecule type" value="Genomic_DNA"/>
</dbReference>
<dbReference type="KEGG" id="tci:A7K98_03105"/>
<evidence type="ECO:0000313" key="8">
    <source>
        <dbReference type="EMBL" id="ARV00051.1"/>
    </source>
</evidence>
<keyword evidence="9" id="KW-1185">Reference proteome</keyword>
<evidence type="ECO:0000256" key="3">
    <source>
        <dbReference type="ARBA" id="ARBA00023015"/>
    </source>
</evidence>
<dbReference type="PROSITE" id="PS50949">
    <property type="entry name" value="HTH_GNTR"/>
    <property type="match status" value="1"/>
</dbReference>
<gene>
    <name evidence="7" type="ORF">A7K98_03105</name>
    <name evidence="8" type="ORF">A7K99_03105</name>
</gene>
<dbReference type="SMART" id="SM00345">
    <property type="entry name" value="HTH_GNTR"/>
    <property type="match status" value="1"/>
</dbReference>
<dbReference type="AlphaFoldDB" id="A0A1Y0LQP0"/>
<dbReference type="Pfam" id="PF00155">
    <property type="entry name" value="Aminotran_1_2"/>
    <property type="match status" value="1"/>
</dbReference>
<dbReference type="PANTHER" id="PTHR46577:SF1">
    <property type="entry name" value="HTH-TYPE TRANSCRIPTIONAL REGULATORY PROTEIN GABR"/>
    <property type="match status" value="1"/>
</dbReference>
<feature type="domain" description="HTH gntR-type" evidence="6">
    <location>
        <begin position="2"/>
        <end position="70"/>
    </location>
</feature>
<evidence type="ECO:0000313" key="10">
    <source>
        <dbReference type="Proteomes" id="UP000195814"/>
    </source>
</evidence>
<keyword evidence="2" id="KW-0663">Pyridoxal phosphate</keyword>
<evidence type="ECO:0000256" key="4">
    <source>
        <dbReference type="ARBA" id="ARBA00023125"/>
    </source>
</evidence>
<proteinExistence type="inferred from homology"/>
<name>A0A1Y0LQP0_TATCI</name>
<dbReference type="GO" id="GO:0003700">
    <property type="term" value="F:DNA-binding transcription factor activity"/>
    <property type="evidence" value="ECO:0007669"/>
    <property type="project" value="InterPro"/>
</dbReference>
<dbReference type="InterPro" id="IPR015421">
    <property type="entry name" value="PyrdxlP-dep_Trfase_major"/>
</dbReference>
<dbReference type="EMBL" id="CP015581">
    <property type="protein sequence ID" value="ARV00051.1"/>
    <property type="molecule type" value="Genomic_DNA"/>
</dbReference>
<keyword evidence="4" id="KW-0238">DNA-binding</keyword>